<evidence type="ECO:0000256" key="3">
    <source>
        <dbReference type="SAM" id="SignalP"/>
    </source>
</evidence>
<dbReference type="InterPro" id="IPR029058">
    <property type="entry name" value="AB_hydrolase_fold"/>
</dbReference>
<dbReference type="PANTHER" id="PTHR43329">
    <property type="entry name" value="EPOXIDE HYDROLASE"/>
    <property type="match status" value="1"/>
</dbReference>
<dbReference type="RefSeq" id="XP_012185010.1">
    <property type="nucleotide sequence ID" value="XM_012329620.1"/>
</dbReference>
<dbReference type="Pfam" id="PF00561">
    <property type="entry name" value="Abhydrolase_1"/>
    <property type="match status" value="1"/>
</dbReference>
<dbReference type="GeneID" id="24100638"/>
<dbReference type="OrthoDB" id="408373at2759"/>
<evidence type="ECO:0000256" key="2">
    <source>
        <dbReference type="ARBA" id="ARBA00038334"/>
    </source>
</evidence>
<dbReference type="InterPro" id="IPR000073">
    <property type="entry name" value="AB_hydrolase_1"/>
</dbReference>
<dbReference type="GO" id="GO:0016787">
    <property type="term" value="F:hydrolase activity"/>
    <property type="evidence" value="ECO:0007669"/>
    <property type="project" value="UniProtKB-KW"/>
</dbReference>
<feature type="domain" description="AB hydrolase-1" evidence="4">
    <location>
        <begin position="71"/>
        <end position="349"/>
    </location>
</feature>
<sequence>MRLFPSCLLLAGSAALCARAADISESSIEVSFRPQDLPQKTTTCKALNRAARTLEDIQIEYIDVNPTAERTLLMVHGWPSLWHSWKFQVEEFKDDYRLIIPNNRGFANSTHPGDFVASGTWADMVGDLMCVLEHAGVNTAVCMGHDWGSELCYEAARMRPDRITAVLGAVVPYMPSEGSFAPSSALVPYLPRLAYQIYLGESPDSASVELNKDVRRTLRATLRTVASPPPETFLESTTTYLGAWKEVKEIPPIPFFTKEEEDYWVEQYSIQGFEFTLEFYTIANQLGSWEFIHAQGNYTIPQPALAILPIHDPVANWEKAMQLLRSQHFLPNLAVKTMDGAHWPQLEFPKVFNRFVREWLNEIEGKETKPQDTEQAVLHVRSAGEL</sequence>
<feature type="chain" id="PRO_5003778746" description="AB hydrolase-1 domain-containing protein" evidence="3">
    <location>
        <begin position="21"/>
        <end position="386"/>
    </location>
</feature>
<dbReference type="Proteomes" id="UP000006352">
    <property type="component" value="Unassembled WGS sequence"/>
</dbReference>
<organism evidence="5 6">
    <name type="scientific">Fibroporia radiculosa</name>
    <dbReference type="NCBI Taxonomy" id="599839"/>
    <lineage>
        <taxon>Eukaryota</taxon>
        <taxon>Fungi</taxon>
        <taxon>Dikarya</taxon>
        <taxon>Basidiomycota</taxon>
        <taxon>Agaricomycotina</taxon>
        <taxon>Agaricomycetes</taxon>
        <taxon>Polyporales</taxon>
        <taxon>Fibroporiaceae</taxon>
        <taxon>Fibroporia</taxon>
    </lineage>
</organism>
<dbReference type="STRING" id="599839.J4I1S7"/>
<evidence type="ECO:0000313" key="6">
    <source>
        <dbReference type="Proteomes" id="UP000006352"/>
    </source>
</evidence>
<feature type="signal peptide" evidence="3">
    <location>
        <begin position="1"/>
        <end position="20"/>
    </location>
</feature>
<dbReference type="InterPro" id="IPR000639">
    <property type="entry name" value="Epox_hydrolase-like"/>
</dbReference>
<accession>J4I1S7</accession>
<dbReference type="EMBL" id="HE797203">
    <property type="protein sequence ID" value="CCM05727.1"/>
    <property type="molecule type" value="Genomic_DNA"/>
</dbReference>
<dbReference type="AlphaFoldDB" id="J4I1S7"/>
<reference evidence="5 6" key="1">
    <citation type="journal article" date="2012" name="Appl. Environ. Microbiol.">
        <title>Short-read sequencing for genomic analysis of the brown rot fungus Fibroporia radiculosa.</title>
        <authorList>
            <person name="Tang J.D."/>
            <person name="Perkins A.D."/>
            <person name="Sonstegard T.S."/>
            <person name="Schroeder S.G."/>
            <person name="Burgess S.C."/>
            <person name="Diehl S.V."/>
        </authorList>
    </citation>
    <scope>NUCLEOTIDE SEQUENCE [LARGE SCALE GENOMIC DNA]</scope>
    <source>
        <strain evidence="5 6">TFFH 294</strain>
    </source>
</reference>
<gene>
    <name evidence="5" type="ORF">FIBRA_07959</name>
</gene>
<dbReference type="Gene3D" id="3.40.50.1820">
    <property type="entry name" value="alpha/beta hydrolase"/>
    <property type="match status" value="1"/>
</dbReference>
<evidence type="ECO:0000256" key="1">
    <source>
        <dbReference type="ARBA" id="ARBA00022801"/>
    </source>
</evidence>
<keyword evidence="3" id="KW-0732">Signal</keyword>
<evidence type="ECO:0000313" key="5">
    <source>
        <dbReference type="EMBL" id="CCM05727.1"/>
    </source>
</evidence>
<protein>
    <recommendedName>
        <fullName evidence="4">AB hydrolase-1 domain-containing protein</fullName>
    </recommendedName>
</protein>
<keyword evidence="6" id="KW-1185">Reference proteome</keyword>
<dbReference type="HOGENOM" id="CLU_020336_7_5_1"/>
<keyword evidence="1" id="KW-0378">Hydrolase</keyword>
<name>J4I1S7_9APHY</name>
<proteinExistence type="inferred from homology"/>
<dbReference type="PRINTS" id="PR00412">
    <property type="entry name" value="EPOXHYDRLASE"/>
</dbReference>
<dbReference type="SUPFAM" id="SSF53474">
    <property type="entry name" value="alpha/beta-Hydrolases"/>
    <property type="match status" value="1"/>
</dbReference>
<evidence type="ECO:0000259" key="4">
    <source>
        <dbReference type="Pfam" id="PF00561"/>
    </source>
</evidence>
<comment type="similarity">
    <text evidence="2">Belongs to the AB hydrolase superfamily. Epoxide hydrolase family.</text>
</comment>
<dbReference type="InParanoid" id="J4I1S7"/>